<keyword evidence="3" id="KW-1185">Reference proteome</keyword>
<dbReference type="PATRIC" id="fig|1300341.3.peg.853"/>
<feature type="transmembrane region" description="Helical" evidence="1">
    <location>
        <begin position="70"/>
        <end position="88"/>
    </location>
</feature>
<comment type="caution">
    <text evidence="2">The sequence shown here is derived from an EMBL/GenBank/DDBJ whole genome shotgun (WGS) entry which is preliminary data.</text>
</comment>
<organism evidence="2 3">
    <name type="scientific">Croceitalea dokdonensis DOKDO 023</name>
    <dbReference type="NCBI Taxonomy" id="1300341"/>
    <lineage>
        <taxon>Bacteria</taxon>
        <taxon>Pseudomonadati</taxon>
        <taxon>Bacteroidota</taxon>
        <taxon>Flavobacteriia</taxon>
        <taxon>Flavobacteriales</taxon>
        <taxon>Flavobacteriaceae</taxon>
        <taxon>Croceitalea</taxon>
    </lineage>
</organism>
<accession>A0A0P7AML0</accession>
<name>A0A0P7AML0_9FLAO</name>
<feature type="transmembrane region" description="Helical" evidence="1">
    <location>
        <begin position="340"/>
        <end position="367"/>
    </location>
</feature>
<dbReference type="Proteomes" id="UP000050280">
    <property type="component" value="Unassembled WGS sequence"/>
</dbReference>
<evidence type="ECO:0000256" key="1">
    <source>
        <dbReference type="SAM" id="Phobius"/>
    </source>
</evidence>
<dbReference type="STRING" id="1300341.I595_3603"/>
<evidence type="ECO:0008006" key="4">
    <source>
        <dbReference type="Google" id="ProtNLM"/>
    </source>
</evidence>
<sequence length="369" mass="42835">MDKSDKYCPNCSQANSTKKLTLKDFFDEFLSSLVNYDSKLLNTLFTMLRKPGTITKDYINGKRMSYTNPFRFLLSLAFIYLLLVGYNSSLNSLDQLKIEENLQDEFTVNLSMEKVLEQDSITSGGQLKKVFFDLDSLRAEDPKLLKGVPNLDSIQQLIDLNAKETQRMDSLMLANPTAYFQELEQSQDDFMLFSKMKFFYRSIKKDSIASFDDAVTNYGITDNWSNRKIFNASQSLLRVVQQPAAWLNDTIAKLPFVVFLFLPLFTVFLFVVYIRKKYTYTDHLIFSFHNQSLLFILLILSFTVDAIFKWSTTGLFLLLFAVYLFKAMRRFYGQGYLKTLIKYVFLNIVFMFLAVLTTVLLFTGSIITY</sequence>
<keyword evidence="1" id="KW-0812">Transmembrane</keyword>
<reference evidence="2 3" key="1">
    <citation type="submission" date="2015-09" db="EMBL/GenBank/DDBJ databases">
        <title>Genome sequence of the marine flavobacterium Croceitalea dokdonensis DOKDO 023 that contains proton- and sodium-pumping rhodopsins.</title>
        <authorList>
            <person name="Kwon S.-K."/>
            <person name="Lee H.K."/>
            <person name="Kwak M.-J."/>
            <person name="Kim J.F."/>
        </authorList>
    </citation>
    <scope>NUCLEOTIDE SEQUENCE [LARGE SCALE GENOMIC DNA]</scope>
    <source>
        <strain evidence="2 3">DOKDO 023</strain>
    </source>
</reference>
<dbReference type="InterPro" id="IPR022134">
    <property type="entry name" value="DUF3667"/>
</dbReference>
<dbReference type="EMBL" id="LDJX01000011">
    <property type="protein sequence ID" value="KPM30307.1"/>
    <property type="molecule type" value="Genomic_DNA"/>
</dbReference>
<gene>
    <name evidence="2" type="ORF">I595_3603</name>
</gene>
<dbReference type="AlphaFoldDB" id="A0A0P7AML0"/>
<proteinExistence type="predicted"/>
<evidence type="ECO:0000313" key="2">
    <source>
        <dbReference type="EMBL" id="KPM30307.1"/>
    </source>
</evidence>
<keyword evidence="1" id="KW-0472">Membrane</keyword>
<keyword evidence="1" id="KW-1133">Transmembrane helix</keyword>
<dbReference type="Pfam" id="PF12412">
    <property type="entry name" value="DUF3667"/>
    <property type="match status" value="1"/>
</dbReference>
<feature type="transmembrane region" description="Helical" evidence="1">
    <location>
        <begin position="254"/>
        <end position="274"/>
    </location>
</feature>
<evidence type="ECO:0000313" key="3">
    <source>
        <dbReference type="Proteomes" id="UP000050280"/>
    </source>
</evidence>
<feature type="transmembrane region" description="Helical" evidence="1">
    <location>
        <begin position="286"/>
        <end position="304"/>
    </location>
</feature>
<protein>
    <recommendedName>
        <fullName evidence="4">DUF3667 domain-containing protein</fullName>
    </recommendedName>
</protein>
<feature type="transmembrane region" description="Helical" evidence="1">
    <location>
        <begin position="310"/>
        <end position="328"/>
    </location>
</feature>